<gene>
    <name evidence="2" type="ORF">BOKJ2_LOCUS11534</name>
</gene>
<dbReference type="Proteomes" id="UP000783686">
    <property type="component" value="Unassembled WGS sequence"/>
</dbReference>
<evidence type="ECO:0000313" key="2">
    <source>
        <dbReference type="EMBL" id="CAD5225349.1"/>
    </source>
</evidence>
<dbReference type="EMBL" id="CAJFCW020000005">
    <property type="protein sequence ID" value="CAG9120754.1"/>
    <property type="molecule type" value="Genomic_DNA"/>
</dbReference>
<dbReference type="AlphaFoldDB" id="A0A811LDN7"/>
<organism evidence="2 3">
    <name type="scientific">Bursaphelenchus okinawaensis</name>
    <dbReference type="NCBI Taxonomy" id="465554"/>
    <lineage>
        <taxon>Eukaryota</taxon>
        <taxon>Metazoa</taxon>
        <taxon>Ecdysozoa</taxon>
        <taxon>Nematoda</taxon>
        <taxon>Chromadorea</taxon>
        <taxon>Rhabditida</taxon>
        <taxon>Tylenchina</taxon>
        <taxon>Tylenchomorpha</taxon>
        <taxon>Aphelenchoidea</taxon>
        <taxon>Aphelenchoididae</taxon>
        <taxon>Bursaphelenchus</taxon>
    </lineage>
</organism>
<dbReference type="Proteomes" id="UP000614601">
    <property type="component" value="Unassembled WGS sequence"/>
</dbReference>
<comment type="caution">
    <text evidence="2">The sequence shown here is derived from an EMBL/GenBank/DDBJ whole genome shotgun (WGS) entry which is preliminary data.</text>
</comment>
<feature type="transmembrane region" description="Helical" evidence="1">
    <location>
        <begin position="69"/>
        <end position="90"/>
    </location>
</feature>
<keyword evidence="1" id="KW-0812">Transmembrane</keyword>
<feature type="transmembrane region" description="Helical" evidence="1">
    <location>
        <begin position="97"/>
        <end position="117"/>
    </location>
</feature>
<accession>A0A811LDN7</accession>
<dbReference type="EMBL" id="CAJFDH010000005">
    <property type="protein sequence ID" value="CAD5225349.1"/>
    <property type="molecule type" value="Genomic_DNA"/>
</dbReference>
<keyword evidence="3" id="KW-1185">Reference proteome</keyword>
<sequence length="133" mass="15028">MSAKIFTTDSFDHNGQKAAAHYKVYKIRWALIVAVFAMNAFFGMISTAFNDLKPADDIQEKPFQNLSFWFQITFPIGYIVASFPAALLLSNAGILPSLYISLFLGLLGVATRFWGIYYLRFVEFRLAIILLGK</sequence>
<keyword evidence="1" id="KW-0472">Membrane</keyword>
<feature type="transmembrane region" description="Helical" evidence="1">
    <location>
        <begin position="29"/>
        <end position="49"/>
    </location>
</feature>
<reference evidence="2" key="1">
    <citation type="submission" date="2020-09" db="EMBL/GenBank/DDBJ databases">
        <authorList>
            <person name="Kikuchi T."/>
        </authorList>
    </citation>
    <scope>NUCLEOTIDE SEQUENCE</scope>
    <source>
        <strain evidence="2">SH1</strain>
    </source>
</reference>
<keyword evidence="1" id="KW-1133">Transmembrane helix</keyword>
<evidence type="ECO:0000313" key="3">
    <source>
        <dbReference type="Proteomes" id="UP000614601"/>
    </source>
</evidence>
<name>A0A811LDN7_9BILA</name>
<protein>
    <submittedName>
        <fullName evidence="2">Uncharacterized protein</fullName>
    </submittedName>
</protein>
<evidence type="ECO:0000256" key="1">
    <source>
        <dbReference type="SAM" id="Phobius"/>
    </source>
</evidence>
<proteinExistence type="predicted"/>